<evidence type="ECO:0000313" key="2">
    <source>
        <dbReference type="EMBL" id="GAA2584309.1"/>
    </source>
</evidence>
<sequence>MSLVVRGARFVSVLFGGVFAGFLVAVLVLELSLRDYGGPVYAQVRQVELDSLDKLAAATLLPALVATALLAVVAFRARERGRWRMLAALGALVLVFVLTLTVNLPINSEQNGWNVQAPPAGWAEDRDRWQLAHAVRTVAAVVAFGCLILRRRPKDQSG</sequence>
<keyword evidence="3" id="KW-1185">Reference proteome</keyword>
<feature type="transmembrane region" description="Helical" evidence="1">
    <location>
        <begin position="86"/>
        <end position="106"/>
    </location>
</feature>
<name>A0ABN3PGC1_9ACTN</name>
<protein>
    <recommendedName>
        <fullName evidence="4">DUF1772 domain-containing protein</fullName>
    </recommendedName>
</protein>
<evidence type="ECO:0000313" key="3">
    <source>
        <dbReference type="Proteomes" id="UP001501509"/>
    </source>
</evidence>
<dbReference type="EMBL" id="BAAATD010000002">
    <property type="protein sequence ID" value="GAA2584309.1"/>
    <property type="molecule type" value="Genomic_DNA"/>
</dbReference>
<evidence type="ECO:0000256" key="1">
    <source>
        <dbReference type="SAM" id="Phobius"/>
    </source>
</evidence>
<proteinExistence type="predicted"/>
<comment type="caution">
    <text evidence="2">The sequence shown here is derived from an EMBL/GenBank/DDBJ whole genome shotgun (WGS) entry which is preliminary data.</text>
</comment>
<keyword evidence="1" id="KW-1133">Transmembrane helix</keyword>
<dbReference type="RefSeq" id="WP_344539257.1">
    <property type="nucleotide sequence ID" value="NZ_BAAATD010000002.1"/>
</dbReference>
<reference evidence="2 3" key="1">
    <citation type="journal article" date="2019" name="Int. J. Syst. Evol. Microbiol.">
        <title>The Global Catalogue of Microorganisms (GCM) 10K type strain sequencing project: providing services to taxonomists for standard genome sequencing and annotation.</title>
        <authorList>
            <consortium name="The Broad Institute Genomics Platform"/>
            <consortium name="The Broad Institute Genome Sequencing Center for Infectious Disease"/>
            <person name="Wu L."/>
            <person name="Ma J."/>
        </authorList>
    </citation>
    <scope>NUCLEOTIDE SEQUENCE [LARGE SCALE GENOMIC DNA]</scope>
    <source>
        <strain evidence="2 3">JCM 6833</strain>
    </source>
</reference>
<feature type="transmembrane region" description="Helical" evidence="1">
    <location>
        <begin position="55"/>
        <end position="74"/>
    </location>
</feature>
<dbReference type="InterPro" id="IPR013901">
    <property type="entry name" value="Anthrone_oxy"/>
</dbReference>
<feature type="transmembrane region" description="Helical" evidence="1">
    <location>
        <begin position="131"/>
        <end position="149"/>
    </location>
</feature>
<dbReference type="Proteomes" id="UP001501509">
    <property type="component" value="Unassembled WGS sequence"/>
</dbReference>
<feature type="transmembrane region" description="Helical" evidence="1">
    <location>
        <begin position="7"/>
        <end position="29"/>
    </location>
</feature>
<dbReference type="Pfam" id="PF08592">
    <property type="entry name" value="Anthrone_oxy"/>
    <property type="match status" value="1"/>
</dbReference>
<keyword evidence="1" id="KW-0812">Transmembrane</keyword>
<keyword evidence="1" id="KW-0472">Membrane</keyword>
<accession>A0ABN3PGC1</accession>
<gene>
    <name evidence="2" type="ORF">GCM10010411_16270</name>
</gene>
<organism evidence="2 3">
    <name type="scientific">Actinomadura fulvescens</name>
    <dbReference type="NCBI Taxonomy" id="46160"/>
    <lineage>
        <taxon>Bacteria</taxon>
        <taxon>Bacillati</taxon>
        <taxon>Actinomycetota</taxon>
        <taxon>Actinomycetes</taxon>
        <taxon>Streptosporangiales</taxon>
        <taxon>Thermomonosporaceae</taxon>
        <taxon>Actinomadura</taxon>
    </lineage>
</organism>
<evidence type="ECO:0008006" key="4">
    <source>
        <dbReference type="Google" id="ProtNLM"/>
    </source>
</evidence>